<proteinExistence type="predicted"/>
<sequence length="57" mass="5675">MLSRAPVAVSADLPPAPGPPARPTVGLPNAAAAKPRRPIEAAVVCTIVIIVPAGSLR</sequence>
<evidence type="ECO:0000313" key="3">
    <source>
        <dbReference type="Proteomes" id="UP000650628"/>
    </source>
</evidence>
<reference evidence="2 3" key="1">
    <citation type="submission" date="2021-01" db="EMBL/GenBank/DDBJ databases">
        <title>Whole genome shotgun sequence of Planotetraspora mira NBRC 15435.</title>
        <authorList>
            <person name="Komaki H."/>
            <person name="Tamura T."/>
        </authorList>
    </citation>
    <scope>NUCLEOTIDE SEQUENCE [LARGE SCALE GENOMIC DNA]</scope>
    <source>
        <strain evidence="2 3">NBRC 15435</strain>
    </source>
</reference>
<gene>
    <name evidence="2" type="ORF">Pmi06nite_73460</name>
</gene>
<protein>
    <submittedName>
        <fullName evidence="2">Uncharacterized protein</fullName>
    </submittedName>
</protein>
<evidence type="ECO:0000256" key="1">
    <source>
        <dbReference type="SAM" id="MobiDB-lite"/>
    </source>
</evidence>
<feature type="region of interest" description="Disordered" evidence="1">
    <location>
        <begin position="1"/>
        <end position="29"/>
    </location>
</feature>
<dbReference type="Proteomes" id="UP000650628">
    <property type="component" value="Unassembled WGS sequence"/>
</dbReference>
<name>A0A8J3XB65_9ACTN</name>
<evidence type="ECO:0000313" key="2">
    <source>
        <dbReference type="EMBL" id="GII33904.1"/>
    </source>
</evidence>
<organism evidence="2 3">
    <name type="scientific">Planotetraspora mira</name>
    <dbReference type="NCBI Taxonomy" id="58121"/>
    <lineage>
        <taxon>Bacteria</taxon>
        <taxon>Bacillati</taxon>
        <taxon>Actinomycetota</taxon>
        <taxon>Actinomycetes</taxon>
        <taxon>Streptosporangiales</taxon>
        <taxon>Streptosporangiaceae</taxon>
        <taxon>Planotetraspora</taxon>
    </lineage>
</organism>
<accession>A0A8J3XB65</accession>
<keyword evidence="3" id="KW-1185">Reference proteome</keyword>
<dbReference type="AlphaFoldDB" id="A0A8J3XB65"/>
<dbReference type="EMBL" id="BOOO01000043">
    <property type="protein sequence ID" value="GII33904.1"/>
    <property type="molecule type" value="Genomic_DNA"/>
</dbReference>
<comment type="caution">
    <text evidence="2">The sequence shown here is derived from an EMBL/GenBank/DDBJ whole genome shotgun (WGS) entry which is preliminary data.</text>
</comment>